<dbReference type="InterPro" id="IPR029055">
    <property type="entry name" value="Ntn_hydrolases_N"/>
</dbReference>
<keyword evidence="5" id="KW-0808">Transferase</keyword>
<accession>A0A0F9PKS6</accession>
<keyword evidence="4" id="KW-0328">Glycosyltransferase</keyword>
<dbReference type="EMBL" id="LAZR01002827">
    <property type="protein sequence ID" value="KKN25122.1"/>
    <property type="molecule type" value="Genomic_DNA"/>
</dbReference>
<keyword evidence="7" id="KW-0315">Glutamine amidotransferase</keyword>
<evidence type="ECO:0000313" key="9">
    <source>
        <dbReference type="EMBL" id="KKN25122.1"/>
    </source>
</evidence>
<dbReference type="InterPro" id="IPR017932">
    <property type="entry name" value="GATase_2_dom"/>
</dbReference>
<dbReference type="PANTHER" id="PTHR11907">
    <property type="entry name" value="AMIDOPHOSPHORIBOSYLTRANSFERASE"/>
    <property type="match status" value="1"/>
</dbReference>
<comment type="pathway">
    <text evidence="1">Purine metabolism; IMP biosynthesis via de novo pathway; N(1)-(5-phospho-D-ribosyl)glycinamide from 5-phospho-alpha-D-ribose 1-diphosphate: step 1/2.</text>
</comment>
<dbReference type="PROSITE" id="PS51278">
    <property type="entry name" value="GATASE_TYPE_2"/>
    <property type="match status" value="1"/>
</dbReference>
<evidence type="ECO:0000256" key="4">
    <source>
        <dbReference type="ARBA" id="ARBA00022676"/>
    </source>
</evidence>
<dbReference type="NCBIfam" id="TIGR01134">
    <property type="entry name" value="purF"/>
    <property type="match status" value="1"/>
</dbReference>
<evidence type="ECO:0000256" key="6">
    <source>
        <dbReference type="ARBA" id="ARBA00022755"/>
    </source>
</evidence>
<comment type="caution">
    <text evidence="9">The sequence shown here is derived from an EMBL/GenBank/DDBJ whole genome shotgun (WGS) entry which is preliminary data.</text>
</comment>
<name>A0A0F9PKS6_9ZZZZ</name>
<evidence type="ECO:0000256" key="3">
    <source>
        <dbReference type="ARBA" id="ARBA00011941"/>
    </source>
</evidence>
<evidence type="ECO:0000256" key="1">
    <source>
        <dbReference type="ARBA" id="ARBA00005209"/>
    </source>
</evidence>
<dbReference type="UniPathway" id="UPA00074">
    <property type="reaction ID" value="UER00124"/>
</dbReference>
<dbReference type="SUPFAM" id="SSF53271">
    <property type="entry name" value="PRTase-like"/>
    <property type="match status" value="1"/>
</dbReference>
<protein>
    <recommendedName>
        <fullName evidence="3">amidophosphoribosyltransferase</fullName>
        <ecNumber evidence="3">2.4.2.14</ecNumber>
    </recommendedName>
</protein>
<feature type="domain" description="Glutamine amidotransferase type-2" evidence="8">
    <location>
        <begin position="2"/>
        <end position="233"/>
    </location>
</feature>
<dbReference type="Pfam" id="PF00156">
    <property type="entry name" value="Pribosyltran"/>
    <property type="match status" value="1"/>
</dbReference>
<keyword evidence="6" id="KW-0658">Purine biosynthesis</keyword>
<dbReference type="CDD" id="cd00715">
    <property type="entry name" value="GPATase_N"/>
    <property type="match status" value="1"/>
</dbReference>
<dbReference type="SUPFAM" id="SSF56235">
    <property type="entry name" value="N-terminal nucleophile aminohydrolases (Ntn hydrolases)"/>
    <property type="match status" value="1"/>
</dbReference>
<organism evidence="9">
    <name type="scientific">marine sediment metagenome</name>
    <dbReference type="NCBI Taxonomy" id="412755"/>
    <lineage>
        <taxon>unclassified sequences</taxon>
        <taxon>metagenomes</taxon>
        <taxon>ecological metagenomes</taxon>
    </lineage>
</organism>
<dbReference type="GO" id="GO:0004044">
    <property type="term" value="F:amidophosphoribosyltransferase activity"/>
    <property type="evidence" value="ECO:0007669"/>
    <property type="project" value="UniProtKB-EC"/>
</dbReference>
<dbReference type="HAMAP" id="MF_01931">
    <property type="entry name" value="PurF"/>
    <property type="match status" value="1"/>
</dbReference>
<evidence type="ECO:0000256" key="7">
    <source>
        <dbReference type="ARBA" id="ARBA00022962"/>
    </source>
</evidence>
<dbReference type="PIRSF" id="PIRSF000485">
    <property type="entry name" value="Amd_phspho_trans"/>
    <property type="match status" value="1"/>
</dbReference>
<dbReference type="GO" id="GO:0006189">
    <property type="term" value="P:'de novo' IMP biosynthetic process"/>
    <property type="evidence" value="ECO:0007669"/>
    <property type="project" value="UniProtKB-UniPathway"/>
</dbReference>
<dbReference type="Gene3D" id="3.40.50.2020">
    <property type="match status" value="1"/>
</dbReference>
<dbReference type="InterPro" id="IPR000836">
    <property type="entry name" value="PRTase_dom"/>
</dbReference>
<dbReference type="GO" id="GO:0009113">
    <property type="term" value="P:purine nucleobase biosynthetic process"/>
    <property type="evidence" value="ECO:0007669"/>
    <property type="project" value="InterPro"/>
</dbReference>
<dbReference type="AlphaFoldDB" id="A0A0F9PKS6"/>
<sequence>MCGVVGIYGNDDVVRDIYQGLLALQHRGQDSAGIITYSDRFHIKKGNGLVRDIFTAEHVQRLRGNIGIGHTRYPTIGGVRGEDAQPFLVNSPFGIIMAHNGNVINYAELKKTLFEKHHRLLNSDNDVEVILNIFAQELAEQKTKTLKPQHVFKAVEEVFKRVKGGYSVVAYIAEQGIVAFRDPYGIKPLLYGRRYDGLHPSYAIASESVSLNIMNFAEIENVEAGQAIFIDKKRRLHARKLSNCAHSPCLFEWVYFARPDSFIDNVNIYDCRVNLGRLLADEIKKHDLKIDIVVPVPDSARDAAIEIARKLNLKYREALVKNRYIGRTFIMPADHERKTSIRQKLNPIPSEFKEKNVLLVDDSIVRGNTSRAIIDLVRECGAKKVYFAAYSPPLRFPCVYGIDMQTKTEFVARDASLDQIAKKIGADKVIYQTLESLKKAVRLGNKNLKNFCGACFDGVYPTGDVTPEILEEIEKERKVAQENQLELKFY</sequence>
<evidence type="ECO:0000256" key="5">
    <source>
        <dbReference type="ARBA" id="ARBA00022679"/>
    </source>
</evidence>
<proteinExistence type="inferred from homology"/>
<gene>
    <name evidence="9" type="ORF">LCGC14_0887950</name>
</gene>
<evidence type="ECO:0000259" key="8">
    <source>
        <dbReference type="PROSITE" id="PS51278"/>
    </source>
</evidence>
<evidence type="ECO:0000256" key="2">
    <source>
        <dbReference type="ARBA" id="ARBA00010138"/>
    </source>
</evidence>
<dbReference type="CDD" id="cd06223">
    <property type="entry name" value="PRTases_typeI"/>
    <property type="match status" value="1"/>
</dbReference>
<comment type="similarity">
    <text evidence="2">In the C-terminal section; belongs to the purine/pyrimidine phosphoribosyltransferase family.</text>
</comment>
<dbReference type="EC" id="2.4.2.14" evidence="3"/>
<reference evidence="9" key="1">
    <citation type="journal article" date="2015" name="Nature">
        <title>Complex archaea that bridge the gap between prokaryotes and eukaryotes.</title>
        <authorList>
            <person name="Spang A."/>
            <person name="Saw J.H."/>
            <person name="Jorgensen S.L."/>
            <person name="Zaremba-Niedzwiedzka K."/>
            <person name="Martijn J."/>
            <person name="Lind A.E."/>
            <person name="van Eijk R."/>
            <person name="Schleper C."/>
            <person name="Guy L."/>
            <person name="Ettema T.J."/>
        </authorList>
    </citation>
    <scope>NUCLEOTIDE SEQUENCE</scope>
</reference>
<dbReference type="InterPro" id="IPR005854">
    <property type="entry name" value="PurF"/>
</dbReference>
<dbReference type="Gene3D" id="3.60.20.10">
    <property type="entry name" value="Glutamine Phosphoribosylpyrophosphate, subunit 1, domain 1"/>
    <property type="match status" value="1"/>
</dbReference>
<dbReference type="InterPro" id="IPR035584">
    <property type="entry name" value="PurF_N"/>
</dbReference>
<dbReference type="InterPro" id="IPR029057">
    <property type="entry name" value="PRTase-like"/>
</dbReference>
<dbReference type="Pfam" id="PF13522">
    <property type="entry name" value="GATase_6"/>
    <property type="match status" value="1"/>
</dbReference>